<dbReference type="Pfam" id="PF05119">
    <property type="entry name" value="Terminase_4"/>
    <property type="match status" value="1"/>
</dbReference>
<proteinExistence type="predicted"/>
<sequence length="152" mass="16541">MKGRTPAPTTQKKVTGTLRASRENKREPQLAVASYQPAPRTMTAEGQAVWKVFCPLAASMGVLTEADLQTLERLCEVAAEVRRLTKVISEEGHTYSTEAGLIKAHPAVAMAADADRRLLSYLTHFGMTPAARSKVQAIGEPPSKDPEDEFFS</sequence>
<evidence type="ECO:0000313" key="2">
    <source>
        <dbReference type="EMBL" id="AIL60925.1"/>
    </source>
</evidence>
<feature type="region of interest" description="Disordered" evidence="1">
    <location>
        <begin position="1"/>
        <end position="31"/>
    </location>
</feature>
<dbReference type="eggNOG" id="COG3747">
    <property type="taxonomic scope" value="Bacteria"/>
</dbReference>
<dbReference type="Proteomes" id="UP000028931">
    <property type="component" value="Chromosome"/>
</dbReference>
<accession>A0A077F952</accession>
<dbReference type="AlphaFoldDB" id="A0A077F952"/>
<evidence type="ECO:0000256" key="1">
    <source>
        <dbReference type="SAM" id="MobiDB-lite"/>
    </source>
</evidence>
<dbReference type="HOGENOM" id="CLU_107958_2_1_6"/>
<gene>
    <name evidence="2" type="ORF">PSAKL28_17000</name>
</gene>
<dbReference type="RefSeq" id="WP_038609018.1">
    <property type="nucleotide sequence ID" value="NZ_CP009048.1"/>
</dbReference>
<feature type="region of interest" description="Disordered" evidence="1">
    <location>
        <begin position="133"/>
        <end position="152"/>
    </location>
</feature>
<dbReference type="EMBL" id="CP009048">
    <property type="protein sequence ID" value="AIL60925.1"/>
    <property type="molecule type" value="Genomic_DNA"/>
</dbReference>
<reference evidence="2 3" key="1">
    <citation type="submission" date="2014-07" db="EMBL/GenBank/DDBJ databases">
        <authorList>
            <person name="Lee K."/>
            <person name="Lim J.Y."/>
            <person name="Hwang I."/>
        </authorList>
    </citation>
    <scope>NUCLEOTIDE SEQUENCE [LARGE SCALE GENOMIC DNA]</scope>
    <source>
        <strain evidence="2 3">KL28</strain>
    </source>
</reference>
<dbReference type="KEGG" id="palk:PSAKL28_17000"/>
<dbReference type="OrthoDB" id="6010489at2"/>
<organism evidence="2 3">
    <name type="scientific">Pseudomonas alkylphenolica</name>
    <dbReference type="NCBI Taxonomy" id="237609"/>
    <lineage>
        <taxon>Bacteria</taxon>
        <taxon>Pseudomonadati</taxon>
        <taxon>Pseudomonadota</taxon>
        <taxon>Gammaproteobacteria</taxon>
        <taxon>Pseudomonadales</taxon>
        <taxon>Pseudomonadaceae</taxon>
        <taxon>Pseudomonas</taxon>
    </lineage>
</organism>
<dbReference type="InterPro" id="IPR006448">
    <property type="entry name" value="Phage_term_ssu_P27"/>
</dbReference>
<protein>
    <submittedName>
        <fullName evidence="2">Phage terminase, small subunit, P27 family</fullName>
    </submittedName>
</protein>
<evidence type="ECO:0000313" key="3">
    <source>
        <dbReference type="Proteomes" id="UP000028931"/>
    </source>
</evidence>
<name>A0A077F952_9PSED</name>
<dbReference type="NCBIfam" id="TIGR01558">
    <property type="entry name" value="sm_term_P27"/>
    <property type="match status" value="1"/>
</dbReference>